<feature type="domain" description="C2" evidence="6">
    <location>
        <begin position="971"/>
        <end position="1087"/>
    </location>
</feature>
<reference evidence="8" key="2">
    <citation type="submission" date="2018-07" db="EMBL/GenBank/DDBJ databases">
        <authorList>
            <person name="Quirk P.G."/>
            <person name="Krulwich T.A."/>
        </authorList>
    </citation>
    <scope>NUCLEOTIDE SEQUENCE</scope>
</reference>
<dbReference type="SMART" id="SM01202">
    <property type="entry name" value="FerI"/>
    <property type="match status" value="1"/>
</dbReference>
<sequence length="1407" mass="162938">MSHIDLTCFSDAPQQFLICVTIHKAKHLHILNADTFVIVSFDQKHKKTFVYHNSDCPYFNEYFVFETTCTLNELLRKSIEIRVMQRKLFCKRNPVIGELIIDLRSIWESSNHAFFKKWGTLEKQTTGKAGVSAGFIQLDISVVSKFETPAPVKFQKNDFDLKFIYSHLLLAESPNQNAQRTKFLVKVHSGTFELKEEIVIQINFCGYSAKTSICKTAINEIQAWNEYFIFDGYFPSLCQTFVFNLMKQQCCVWIPIAFVEFSLQEMAFNGNSDEIQFPSLGPVYLYFYDTKNPHSYLGKLLVTLESEPSYGTVKHCLNPTLIPTINEEFYWSTIDFTLNLALLEVTCMNIRDKKIKISLCCGENQYPKLFIKIYIDGHLKMIGQLNISHYLYSQTETSKGVFCGVRKEILMKNVACSHSCKNCGCFASKLSYVAWAHTEDEASQYTPPLIEALQESDMSVTIKSNHERLFNCKIFIHHAKIMNGNVRNGMCNPKVVFCVGDFKAETKTLKGTSSPVWNQTLILHDVKIVKGDENKLEDDPISMNLILFDEKKNSGTDNQIGIGFMVPHFKFINNDDEITDKNIIQALFKRNDPPRTSLNLNEHSMEPFHEIKSLRKSIAHAITDLIPFKTKEDKKLNLPVFEWVDLYNEGRVTASVLLAIELTEINFSSNLIPTIEYMAGIPIEIAPELIELKLSANFIGIRSMKNPPRFTEGRFKIELSIGELTLFSGISGKRLGNGYNFPNGVSFGYVSLPTQIEYWHPLTVKHIDISRRKQVIIGSRTITNLKRYFKEVKFNENKPKTSTRMESHQIPEDFNETELEKGRLLAGETTENESLWKKISLLVKLKQIGVFELPIQRKISHSKFNKDYTWWTKYYNSLNFNEMQDNVMENHPNNLKHRLVIYPSELEKQPEFNGFQDWAETIPLYNEGEYKFKGPDKFHEYAHLKASFEIHKIEGREHFLRNSRASCIEPRSRFRKFSLITQEKEVIVRIYIVRGINLRSKDRTGSSDPYIRIDLGDQKIRDRSNYMTNQTSPIFGRRFQLNAILPKDNILKISVMDRDEITSDDLIGTTEIDIEDRWHSKHHAKCGLINEFSVFGYNAWRDKYKPSEILANICNENEIDPPIYYSNKIQVNGVTFDDTTIIEKDEDLKERLSLSVLKQLDKIPGIEYTLVPEHVETRSLYRKDRPGIEQGKLQLWIELHEVNGTPPVIDITPEPAKKFELRVIVWNTSDVILDDKNIFGKKMSDIYVKCWLDDINLAQYTDIHYRSLTGEGTFNWRMIFPIKYNLGEDMMIITKKKSFYEKFDTELKVPPLLKVQIWDNDSFSPDDFLGTLSLNLSNCPIPTKTAEKCHLSKKLKRMNLFNERKGKIDLELELLTELEAFDNPVGLGRHPPNPLPVPKYHFNMIFF</sequence>
<feature type="domain" description="C2" evidence="6">
    <location>
        <begin position="454"/>
        <end position="582"/>
    </location>
</feature>
<dbReference type="InterPro" id="IPR037725">
    <property type="entry name" value="C2F_Ferlin"/>
</dbReference>
<feature type="domain" description="C2" evidence="6">
    <location>
        <begin position="1202"/>
        <end position="1350"/>
    </location>
</feature>
<dbReference type="PANTHER" id="PTHR12546:SF60">
    <property type="entry name" value="MISFIRE, ISOFORM F"/>
    <property type="match status" value="1"/>
</dbReference>
<organism evidence="8">
    <name type="scientific">Culicoides sonorensis</name>
    <name type="common">Biting midge</name>
    <dbReference type="NCBI Taxonomy" id="179676"/>
    <lineage>
        <taxon>Eukaryota</taxon>
        <taxon>Metazoa</taxon>
        <taxon>Ecdysozoa</taxon>
        <taxon>Arthropoda</taxon>
        <taxon>Hexapoda</taxon>
        <taxon>Insecta</taxon>
        <taxon>Pterygota</taxon>
        <taxon>Neoptera</taxon>
        <taxon>Endopterygota</taxon>
        <taxon>Diptera</taxon>
        <taxon>Nematocera</taxon>
        <taxon>Chironomoidea</taxon>
        <taxon>Ceratopogonidae</taxon>
        <taxon>Ceratopogoninae</taxon>
        <taxon>Culicoides</taxon>
        <taxon>Monoculicoides</taxon>
    </lineage>
</organism>
<dbReference type="InterPro" id="IPR035892">
    <property type="entry name" value="C2_domain_sf"/>
</dbReference>
<evidence type="ECO:0000256" key="5">
    <source>
        <dbReference type="ARBA" id="ARBA00023136"/>
    </source>
</evidence>
<evidence type="ECO:0000313" key="8">
    <source>
        <dbReference type="EMBL" id="SSX23035.1"/>
    </source>
</evidence>
<feature type="domain" description="C2" evidence="6">
    <location>
        <begin position="1"/>
        <end position="119"/>
    </location>
</feature>
<evidence type="ECO:0000256" key="3">
    <source>
        <dbReference type="ARBA" id="ARBA00022737"/>
    </source>
</evidence>
<keyword evidence="5" id="KW-0472">Membrane</keyword>
<dbReference type="InterPro" id="IPR037721">
    <property type="entry name" value="Ferlin"/>
</dbReference>
<dbReference type="EMBL" id="UFQS01000305">
    <property type="protein sequence ID" value="SSX02661.1"/>
    <property type="molecule type" value="Genomic_DNA"/>
</dbReference>
<evidence type="ECO:0000256" key="4">
    <source>
        <dbReference type="ARBA" id="ARBA00022989"/>
    </source>
</evidence>
<dbReference type="CDD" id="cd08374">
    <property type="entry name" value="C2F_Ferlin"/>
    <property type="match status" value="1"/>
</dbReference>
<gene>
    <name evidence="8" type="primary">CSON008109</name>
</gene>
<name>A0A336LYI1_CULSO</name>
<accession>A0A336LYI1</accession>
<dbReference type="InterPro" id="IPR037724">
    <property type="entry name" value="C2E_Ferlin"/>
</dbReference>
<evidence type="ECO:0000256" key="2">
    <source>
        <dbReference type="ARBA" id="ARBA00022692"/>
    </source>
</evidence>
<reference evidence="7" key="1">
    <citation type="submission" date="2018-04" db="EMBL/GenBank/DDBJ databases">
        <authorList>
            <person name="Go L.Y."/>
            <person name="Mitchell J.A."/>
        </authorList>
    </citation>
    <scope>NUCLEOTIDE SEQUENCE</scope>
    <source>
        <tissue evidence="7">Whole organism</tissue>
    </source>
</reference>
<evidence type="ECO:0000259" key="6">
    <source>
        <dbReference type="PROSITE" id="PS50004"/>
    </source>
</evidence>
<dbReference type="InterPro" id="IPR055072">
    <property type="entry name" value="Ferlin_DSRM"/>
</dbReference>
<dbReference type="InterPro" id="IPR000008">
    <property type="entry name" value="C2_dom"/>
</dbReference>
<dbReference type="VEuPathDB" id="VectorBase:CSON008109"/>
<protein>
    <submittedName>
        <fullName evidence="8">CSON008109 protein</fullName>
    </submittedName>
</protein>
<dbReference type="GO" id="GO:0016020">
    <property type="term" value="C:membrane"/>
    <property type="evidence" value="ECO:0007669"/>
    <property type="project" value="UniProtKB-SubCell"/>
</dbReference>
<dbReference type="PROSITE" id="PS50004">
    <property type="entry name" value="C2"/>
    <property type="match status" value="4"/>
</dbReference>
<dbReference type="Pfam" id="PF00168">
    <property type="entry name" value="C2"/>
    <property type="match status" value="4"/>
</dbReference>
<dbReference type="OMA" id="QFVNKWA"/>
<proteinExistence type="predicted"/>
<dbReference type="GO" id="GO:0007009">
    <property type="term" value="P:plasma membrane organization"/>
    <property type="evidence" value="ECO:0007669"/>
    <property type="project" value="TreeGrafter"/>
</dbReference>
<dbReference type="Pfam" id="PF22901">
    <property type="entry name" value="dsrm_Ferlin"/>
    <property type="match status" value="1"/>
</dbReference>
<dbReference type="SUPFAM" id="SSF49562">
    <property type="entry name" value="C2 domain (Calcium/lipid-binding domain, CaLB)"/>
    <property type="match status" value="4"/>
</dbReference>
<dbReference type="PANTHER" id="PTHR12546">
    <property type="entry name" value="FER-1-LIKE"/>
    <property type="match status" value="1"/>
</dbReference>
<comment type="subcellular location">
    <subcellularLocation>
        <location evidence="1">Membrane</location>
        <topology evidence="1">Single-pass membrane protein</topology>
    </subcellularLocation>
</comment>
<keyword evidence="3" id="KW-0677">Repeat</keyword>
<evidence type="ECO:0000256" key="1">
    <source>
        <dbReference type="ARBA" id="ARBA00004167"/>
    </source>
</evidence>
<dbReference type="InterPro" id="IPR012968">
    <property type="entry name" value="FerIin_dom"/>
</dbReference>
<dbReference type="SMART" id="SM00239">
    <property type="entry name" value="C2"/>
    <property type="match status" value="4"/>
</dbReference>
<dbReference type="Gene3D" id="2.60.40.150">
    <property type="entry name" value="C2 domain"/>
    <property type="match status" value="4"/>
</dbReference>
<dbReference type="EMBL" id="UFQT01000305">
    <property type="protein sequence ID" value="SSX23035.1"/>
    <property type="molecule type" value="Genomic_DNA"/>
</dbReference>
<keyword evidence="2" id="KW-0812">Transmembrane</keyword>
<dbReference type="CDD" id="cd04037">
    <property type="entry name" value="C2E_Ferlin"/>
    <property type="match status" value="1"/>
</dbReference>
<keyword evidence="4" id="KW-1133">Transmembrane helix</keyword>
<evidence type="ECO:0000313" key="7">
    <source>
        <dbReference type="EMBL" id="SSX02661.1"/>
    </source>
</evidence>